<evidence type="ECO:0000256" key="3">
    <source>
        <dbReference type="ARBA" id="ARBA00022448"/>
    </source>
</evidence>
<dbReference type="GO" id="GO:0009636">
    <property type="term" value="P:response to toxic substance"/>
    <property type="evidence" value="ECO:0007669"/>
    <property type="project" value="UniProtKB-ARBA"/>
</dbReference>
<evidence type="ECO:0000313" key="11">
    <source>
        <dbReference type="Proteomes" id="UP000676649"/>
    </source>
</evidence>
<evidence type="ECO:0000256" key="2">
    <source>
        <dbReference type="ARBA" id="ARBA00010942"/>
    </source>
</evidence>
<feature type="transmembrane region" description="Helical" evidence="9">
    <location>
        <begin position="538"/>
        <end position="557"/>
    </location>
</feature>
<keyword evidence="8 9" id="KW-0472">Membrane</keyword>
<dbReference type="SUPFAM" id="SSF82866">
    <property type="entry name" value="Multidrug efflux transporter AcrB transmembrane domain"/>
    <property type="match status" value="2"/>
</dbReference>
<dbReference type="NCBIfam" id="TIGR00915">
    <property type="entry name" value="2A0602"/>
    <property type="match status" value="1"/>
</dbReference>
<comment type="subcellular location">
    <subcellularLocation>
        <location evidence="1 9">Cell inner membrane</location>
        <topology evidence="1 9">Multi-pass membrane protein</topology>
    </subcellularLocation>
</comment>
<dbReference type="Gene3D" id="3.30.70.1440">
    <property type="entry name" value="Multidrug efflux transporter AcrB pore domain"/>
    <property type="match status" value="1"/>
</dbReference>
<feature type="transmembrane region" description="Helical" evidence="9">
    <location>
        <begin position="370"/>
        <end position="390"/>
    </location>
</feature>
<dbReference type="Gene3D" id="3.30.70.1320">
    <property type="entry name" value="Multidrug efflux transporter AcrB pore domain like"/>
    <property type="match status" value="1"/>
</dbReference>
<reference evidence="10" key="1">
    <citation type="submission" date="2021-04" db="EMBL/GenBank/DDBJ databases">
        <title>Draft genome sequence data of methanotrophic Methylovulum sp. strain S1L and Methylomonas sp. strain S2AM isolated from boreal lake water columns.</title>
        <authorList>
            <person name="Rissanen A.J."/>
            <person name="Mangayil R."/>
            <person name="Svenning M.M."/>
            <person name="Khanongnuch R."/>
        </authorList>
    </citation>
    <scope>NUCLEOTIDE SEQUENCE</scope>
    <source>
        <strain evidence="10">S2AM</strain>
    </source>
</reference>
<keyword evidence="11" id="KW-1185">Reference proteome</keyword>
<feature type="transmembrane region" description="Helical" evidence="9">
    <location>
        <begin position="473"/>
        <end position="491"/>
    </location>
</feature>
<dbReference type="Gene3D" id="1.20.1640.10">
    <property type="entry name" value="Multidrug efflux transporter AcrB transmembrane domain"/>
    <property type="match status" value="2"/>
</dbReference>
<feature type="transmembrane region" description="Helical" evidence="9">
    <location>
        <begin position="924"/>
        <end position="948"/>
    </location>
</feature>
<keyword evidence="4" id="KW-1003">Cell membrane</keyword>
<dbReference type="GO" id="GO:0015562">
    <property type="term" value="F:efflux transmembrane transporter activity"/>
    <property type="evidence" value="ECO:0007669"/>
    <property type="project" value="InterPro"/>
</dbReference>
<feature type="transmembrane region" description="Helical" evidence="9">
    <location>
        <begin position="898"/>
        <end position="918"/>
    </location>
</feature>
<dbReference type="Gene3D" id="3.30.2090.10">
    <property type="entry name" value="Multidrug efflux transporter AcrB TolC docking domain, DN and DC subdomains"/>
    <property type="match status" value="2"/>
</dbReference>
<keyword evidence="3 9" id="KW-0813">Transport</keyword>
<organism evidence="10 11">
    <name type="scientific">Methylomonas paludis</name>
    <dbReference type="NCBI Taxonomy" id="1173101"/>
    <lineage>
        <taxon>Bacteria</taxon>
        <taxon>Pseudomonadati</taxon>
        <taxon>Pseudomonadota</taxon>
        <taxon>Gammaproteobacteria</taxon>
        <taxon>Methylococcales</taxon>
        <taxon>Methylococcaceae</taxon>
        <taxon>Methylomonas</taxon>
    </lineage>
</organism>
<keyword evidence="7 9" id="KW-1133">Transmembrane helix</keyword>
<evidence type="ECO:0000256" key="1">
    <source>
        <dbReference type="ARBA" id="ARBA00004429"/>
    </source>
</evidence>
<evidence type="ECO:0000256" key="7">
    <source>
        <dbReference type="ARBA" id="ARBA00022989"/>
    </source>
</evidence>
<dbReference type="SUPFAM" id="SSF82714">
    <property type="entry name" value="Multidrug efflux transporter AcrB TolC docking domain, DN and DC subdomains"/>
    <property type="match status" value="2"/>
</dbReference>
<name>A0A975MPE5_9GAMM</name>
<dbReference type="InterPro" id="IPR001036">
    <property type="entry name" value="Acrflvin-R"/>
</dbReference>
<dbReference type="NCBIfam" id="NF000282">
    <property type="entry name" value="RND_permease_1"/>
    <property type="match status" value="1"/>
</dbReference>
<dbReference type="Proteomes" id="UP000676649">
    <property type="component" value="Chromosome"/>
</dbReference>
<sequence>MISEFFIERPIFANVIAIITVILGVVCFINLPVAQYPSIVPPTIQVTTSYPGASAEVVANTVGIPIEQAVNGVENALYLSSTSASDGTYILTITFNVGTNLNTSLALVQNMVNAAIPQLPTAVQPQGVLVKKVSTDILLVVGLYAEDDRYDETFLSNYAVINLQNPLARLPGVGQIAVRGAGPYSMRVWLNPEKLNYFGLTSQDVTSAILSQNLQVAAGQLGGPPAPADQTFQFTVNATGRLADTAQFENIILKSARSETAQIVRLRDVARIELSRQSYSNFSISSGHKATVMPVFTLPGANALDVADEVRAAMATMSKDFPPGLAYEIHYDTTKFVRSAIHDVYQTLFEAGILVLIVVVVFLQNWRATLVPATTVPVTLIGAFAAMSMLGFGINLLTLFALILAVGIVVDDAIVIVENASYHIEQGMEPKQATIKAMQEITGPVIGITVVLTSVFLPAAFLPGITGQLFRQFALVIASTAVISAINALTLKPAQCALWLRPVQKDKKLNGFFRGFNKVYGWFEHGYVRLVEWMVQRVGWMLLLYVLIVALSAWRFGQHPTGFLPSEDQGYAIAITKLPGAASQPRLAAAAKQMDAVLEKTPGVEAWVTIGGLSILDGANVSNFFTTFIVYDDWDKRGADLSQDKIIAHLRRDLAAIQESGSFVLIPPPIRGLGQGGGFQLMVEDRQSLGLNELQKAVDELVRAGNSQSGLRNLTSTFNARNPQLFLDIDRTKAESLNIPMNNVFSTLQSYLGSSFVNLFNKFNQVFQVYVQADAPYRLQPEDIEKLYVRNAQGEMTPLGALLEVKRTVGAELVMRYNLYPAAQIYGAAAPGFSSGQALNLMEQICKNILPQGIRYDWTATSFQEKQVGSQAYFIYALSITLVFMVLAALYESWTSPLAVVLVVPMALVGVLLALMMRGFDNNLYTQVGLILMIGLACKNAILIVEFARQLQAEGMTPTAAAVEATRRRFRPIVMTSFAFILGVVPLLDASGAGAASQQAIGTVVFGGMLSSTLLAIPFVPVLYVMTQRLATWRANKKPQNTG</sequence>
<dbReference type="KEGG" id="mpad:KEF85_03200"/>
<dbReference type="Pfam" id="PF00873">
    <property type="entry name" value="ACR_tran"/>
    <property type="match status" value="1"/>
</dbReference>
<dbReference type="PRINTS" id="PR00702">
    <property type="entry name" value="ACRIFLAVINRP"/>
</dbReference>
<gene>
    <name evidence="10" type="ORF">KEF85_03200</name>
</gene>
<feature type="transmembrane region" description="Helical" evidence="9">
    <location>
        <begin position="396"/>
        <end position="420"/>
    </location>
</feature>
<dbReference type="FunFam" id="1.20.1640.10:FF:000001">
    <property type="entry name" value="Efflux pump membrane transporter"/>
    <property type="match status" value="1"/>
</dbReference>
<dbReference type="SUPFAM" id="SSF82693">
    <property type="entry name" value="Multidrug efflux transporter AcrB pore domain, PN1, PN2, PC1 and PC2 subdomains"/>
    <property type="match status" value="4"/>
</dbReference>
<dbReference type="AlphaFoldDB" id="A0A975MPE5"/>
<feature type="transmembrane region" description="Helical" evidence="9">
    <location>
        <begin position="969"/>
        <end position="988"/>
    </location>
</feature>
<evidence type="ECO:0000313" key="10">
    <source>
        <dbReference type="EMBL" id="QWF71500.1"/>
    </source>
</evidence>
<dbReference type="GO" id="GO:0005886">
    <property type="term" value="C:plasma membrane"/>
    <property type="evidence" value="ECO:0007669"/>
    <property type="project" value="UniProtKB-SubCell"/>
</dbReference>
<dbReference type="InterPro" id="IPR004764">
    <property type="entry name" value="MdtF-like"/>
</dbReference>
<dbReference type="PANTHER" id="PTHR32063:SF13">
    <property type="entry name" value="MULTIDRUG EFFLUX PUMP SUBUNIT ACRB-RELATED"/>
    <property type="match status" value="1"/>
</dbReference>
<dbReference type="PANTHER" id="PTHR32063">
    <property type="match status" value="1"/>
</dbReference>
<evidence type="ECO:0000256" key="6">
    <source>
        <dbReference type="ARBA" id="ARBA00022692"/>
    </source>
</evidence>
<feature type="transmembrane region" description="Helical" evidence="9">
    <location>
        <begin position="1000"/>
        <end position="1025"/>
    </location>
</feature>
<dbReference type="EMBL" id="CP073754">
    <property type="protein sequence ID" value="QWF71500.1"/>
    <property type="molecule type" value="Genomic_DNA"/>
</dbReference>
<feature type="transmembrane region" description="Helical" evidence="9">
    <location>
        <begin position="344"/>
        <end position="363"/>
    </location>
</feature>
<evidence type="ECO:0000256" key="9">
    <source>
        <dbReference type="RuleBase" id="RU364070"/>
    </source>
</evidence>
<accession>A0A975MPE5</accession>
<comment type="similarity">
    <text evidence="2 9">Belongs to the resistance-nodulation-cell division (RND) (TC 2.A.6) family.</text>
</comment>
<proteinExistence type="inferred from homology"/>
<dbReference type="InterPro" id="IPR027463">
    <property type="entry name" value="AcrB_DN_DC_subdom"/>
</dbReference>
<keyword evidence="6 9" id="KW-0812">Transmembrane</keyword>
<protein>
    <recommendedName>
        <fullName evidence="9">Efflux pump membrane transporter</fullName>
    </recommendedName>
</protein>
<dbReference type="Gene3D" id="3.30.70.1430">
    <property type="entry name" value="Multidrug efflux transporter AcrB pore domain"/>
    <property type="match status" value="2"/>
</dbReference>
<feature type="transmembrane region" description="Helical" evidence="9">
    <location>
        <begin position="441"/>
        <end position="461"/>
    </location>
</feature>
<evidence type="ECO:0000256" key="8">
    <source>
        <dbReference type="ARBA" id="ARBA00023136"/>
    </source>
</evidence>
<dbReference type="FunFam" id="3.30.70.1430:FF:000001">
    <property type="entry name" value="Efflux pump membrane transporter"/>
    <property type="match status" value="1"/>
</dbReference>
<feature type="transmembrane region" description="Helical" evidence="9">
    <location>
        <begin position="873"/>
        <end position="891"/>
    </location>
</feature>
<evidence type="ECO:0000256" key="5">
    <source>
        <dbReference type="ARBA" id="ARBA00022519"/>
    </source>
</evidence>
<dbReference type="GO" id="GO:0042910">
    <property type="term" value="F:xenobiotic transmembrane transporter activity"/>
    <property type="evidence" value="ECO:0007669"/>
    <property type="project" value="TreeGrafter"/>
</dbReference>
<feature type="transmembrane region" description="Helical" evidence="9">
    <location>
        <begin position="12"/>
        <end position="33"/>
    </location>
</feature>
<dbReference type="RefSeq" id="WP_215583285.1">
    <property type="nucleotide sequence ID" value="NZ_CP073754.1"/>
</dbReference>
<evidence type="ECO:0000256" key="4">
    <source>
        <dbReference type="ARBA" id="ARBA00022475"/>
    </source>
</evidence>
<keyword evidence="5 9" id="KW-0997">Cell inner membrane</keyword>